<evidence type="ECO:0000313" key="1">
    <source>
        <dbReference type="EMBL" id="SVD29032.1"/>
    </source>
</evidence>
<name>A0A382U4W9_9ZZZZ</name>
<sequence>MTRFAILISFVLFVSCAESADKTSNKYEELALKKALEKNCNEEIELLLTHDETELWASYSKTDNSLLCLYTCVNDVCMFSTEKD</sequence>
<dbReference type="PROSITE" id="PS51257">
    <property type="entry name" value="PROKAR_LIPOPROTEIN"/>
    <property type="match status" value="1"/>
</dbReference>
<reference evidence="1" key="1">
    <citation type="submission" date="2018-05" db="EMBL/GenBank/DDBJ databases">
        <authorList>
            <person name="Lanie J.A."/>
            <person name="Ng W.-L."/>
            <person name="Kazmierczak K.M."/>
            <person name="Andrzejewski T.M."/>
            <person name="Davidsen T.M."/>
            <person name="Wayne K.J."/>
            <person name="Tettelin H."/>
            <person name="Glass J.I."/>
            <person name="Rusch D."/>
            <person name="Podicherti R."/>
            <person name="Tsui H.-C.T."/>
            <person name="Winkler M.E."/>
        </authorList>
    </citation>
    <scope>NUCLEOTIDE SEQUENCE</scope>
</reference>
<proteinExistence type="predicted"/>
<gene>
    <name evidence="1" type="ORF">METZ01_LOCUS381886</name>
</gene>
<accession>A0A382U4W9</accession>
<organism evidence="1">
    <name type="scientific">marine metagenome</name>
    <dbReference type="NCBI Taxonomy" id="408172"/>
    <lineage>
        <taxon>unclassified sequences</taxon>
        <taxon>metagenomes</taxon>
        <taxon>ecological metagenomes</taxon>
    </lineage>
</organism>
<protein>
    <recommendedName>
        <fullName evidence="2">Lipoprotein</fullName>
    </recommendedName>
</protein>
<evidence type="ECO:0008006" key="2">
    <source>
        <dbReference type="Google" id="ProtNLM"/>
    </source>
</evidence>
<dbReference type="EMBL" id="UINC01141350">
    <property type="protein sequence ID" value="SVD29032.1"/>
    <property type="molecule type" value="Genomic_DNA"/>
</dbReference>
<dbReference type="AlphaFoldDB" id="A0A382U4W9"/>